<protein>
    <submittedName>
        <fullName evidence="1">Uncharacterized protein</fullName>
    </submittedName>
</protein>
<evidence type="ECO:0000313" key="1">
    <source>
        <dbReference type="EMBL" id="WIX82076.1"/>
    </source>
</evidence>
<dbReference type="KEGG" id="acab:QRX50_15585"/>
<gene>
    <name evidence="1" type="ORF">QRX50_15585</name>
</gene>
<sequence length="79" mass="8765">MWRAILRDQLCVPEADFWACVQDDVVPQRSIARPVAEVGVPAQVVHTLIHQVGIPDAEVAAMSREEAIARVNKFWTEGA</sequence>
<dbReference type="EMBL" id="CP127294">
    <property type="protein sequence ID" value="WIX82076.1"/>
    <property type="molecule type" value="Genomic_DNA"/>
</dbReference>
<evidence type="ECO:0000313" key="2">
    <source>
        <dbReference type="Proteomes" id="UP001236014"/>
    </source>
</evidence>
<organism evidence="1 2">
    <name type="scientific">Amycolatopsis carbonis</name>
    <dbReference type="NCBI Taxonomy" id="715471"/>
    <lineage>
        <taxon>Bacteria</taxon>
        <taxon>Bacillati</taxon>
        <taxon>Actinomycetota</taxon>
        <taxon>Actinomycetes</taxon>
        <taxon>Pseudonocardiales</taxon>
        <taxon>Pseudonocardiaceae</taxon>
        <taxon>Amycolatopsis</taxon>
    </lineage>
</organism>
<proteinExistence type="predicted"/>
<dbReference type="RefSeq" id="WP_285972653.1">
    <property type="nucleotide sequence ID" value="NZ_CP127294.1"/>
</dbReference>
<dbReference type="Proteomes" id="UP001236014">
    <property type="component" value="Chromosome"/>
</dbReference>
<accession>A0A9Y2MXA2</accession>
<dbReference type="AlphaFoldDB" id="A0A9Y2MXA2"/>
<reference evidence="1 2" key="1">
    <citation type="submission" date="2023-06" db="EMBL/GenBank/DDBJ databases">
        <authorList>
            <person name="Oyuntsetseg B."/>
            <person name="Kim S.B."/>
        </authorList>
    </citation>
    <scope>NUCLEOTIDE SEQUENCE [LARGE SCALE GENOMIC DNA]</scope>
    <source>
        <strain evidence="1 2">2-15</strain>
    </source>
</reference>
<name>A0A9Y2MXA2_9PSEU</name>
<keyword evidence="2" id="KW-1185">Reference proteome</keyword>